<name>A0A0A9HLB5_ARUDO</name>
<accession>A0A0A9HLB5</accession>
<evidence type="ECO:0000313" key="1">
    <source>
        <dbReference type="EMBL" id="JAE35636.1"/>
    </source>
</evidence>
<protein>
    <submittedName>
        <fullName evidence="1">Uncharacterized protein</fullName>
    </submittedName>
</protein>
<reference evidence="1" key="2">
    <citation type="journal article" date="2015" name="Data Brief">
        <title>Shoot transcriptome of the giant reed, Arundo donax.</title>
        <authorList>
            <person name="Barrero R.A."/>
            <person name="Guerrero F.D."/>
            <person name="Moolhuijzen P."/>
            <person name="Goolsby J.A."/>
            <person name="Tidwell J."/>
            <person name="Bellgard S.E."/>
            <person name="Bellgard M.I."/>
        </authorList>
    </citation>
    <scope>NUCLEOTIDE SEQUENCE</scope>
    <source>
        <tissue evidence="1">Shoot tissue taken approximately 20 cm above the soil surface</tissue>
    </source>
</reference>
<dbReference type="AlphaFoldDB" id="A0A0A9HLB5"/>
<sequence length="30" mass="3803">MRWRWAFFSFLWGRGGPFFYDIEVGLFLWD</sequence>
<dbReference type="EMBL" id="GBRH01162260">
    <property type="protein sequence ID" value="JAE35636.1"/>
    <property type="molecule type" value="Transcribed_RNA"/>
</dbReference>
<organism evidence="1">
    <name type="scientific">Arundo donax</name>
    <name type="common">Giant reed</name>
    <name type="synonym">Donax arundinaceus</name>
    <dbReference type="NCBI Taxonomy" id="35708"/>
    <lineage>
        <taxon>Eukaryota</taxon>
        <taxon>Viridiplantae</taxon>
        <taxon>Streptophyta</taxon>
        <taxon>Embryophyta</taxon>
        <taxon>Tracheophyta</taxon>
        <taxon>Spermatophyta</taxon>
        <taxon>Magnoliopsida</taxon>
        <taxon>Liliopsida</taxon>
        <taxon>Poales</taxon>
        <taxon>Poaceae</taxon>
        <taxon>PACMAD clade</taxon>
        <taxon>Arundinoideae</taxon>
        <taxon>Arundineae</taxon>
        <taxon>Arundo</taxon>
    </lineage>
</organism>
<reference evidence="1" key="1">
    <citation type="submission" date="2014-09" db="EMBL/GenBank/DDBJ databases">
        <authorList>
            <person name="Magalhaes I.L.F."/>
            <person name="Oliveira U."/>
            <person name="Santos F.R."/>
            <person name="Vidigal T.H.D.A."/>
            <person name="Brescovit A.D."/>
            <person name="Santos A.J."/>
        </authorList>
    </citation>
    <scope>NUCLEOTIDE SEQUENCE</scope>
    <source>
        <tissue evidence="1">Shoot tissue taken approximately 20 cm above the soil surface</tissue>
    </source>
</reference>
<proteinExistence type="predicted"/>